<comment type="subunit">
    <text evidence="8">Part of the 30S ribosomal subunit. Forms a tight complex with proteins S10 and S14.</text>
</comment>
<proteinExistence type="inferred from homology"/>
<dbReference type="InterPro" id="IPR005704">
    <property type="entry name" value="Ribosomal_uS3_bac-typ"/>
</dbReference>
<evidence type="ECO:0000256" key="1">
    <source>
        <dbReference type="ARBA" id="ARBA00010761"/>
    </source>
</evidence>
<dbReference type="EMBL" id="PCTL01000006">
    <property type="protein sequence ID" value="PIP73807.1"/>
    <property type="molecule type" value="Genomic_DNA"/>
</dbReference>
<comment type="similarity">
    <text evidence="1 8 9">Belongs to the universal ribosomal protein uS3 family.</text>
</comment>
<evidence type="ECO:0000313" key="12">
    <source>
        <dbReference type="Proteomes" id="UP000230638"/>
    </source>
</evidence>
<dbReference type="GO" id="GO:0003729">
    <property type="term" value="F:mRNA binding"/>
    <property type="evidence" value="ECO:0007669"/>
    <property type="project" value="UniProtKB-UniRule"/>
</dbReference>
<evidence type="ECO:0000256" key="9">
    <source>
        <dbReference type="RuleBase" id="RU003624"/>
    </source>
</evidence>
<dbReference type="Pfam" id="PF07650">
    <property type="entry name" value="KH_2"/>
    <property type="match status" value="1"/>
</dbReference>
<dbReference type="Pfam" id="PF00189">
    <property type="entry name" value="Ribosomal_S3_C"/>
    <property type="match status" value="1"/>
</dbReference>
<dbReference type="PANTHER" id="PTHR11760">
    <property type="entry name" value="30S/40S RIBOSOMAL PROTEIN S3"/>
    <property type="match status" value="1"/>
</dbReference>
<evidence type="ECO:0000256" key="3">
    <source>
        <dbReference type="ARBA" id="ARBA00022884"/>
    </source>
</evidence>
<dbReference type="InterPro" id="IPR015946">
    <property type="entry name" value="KH_dom-like_a/b"/>
</dbReference>
<dbReference type="SUPFAM" id="SSF54821">
    <property type="entry name" value="Ribosomal protein S3 C-terminal domain"/>
    <property type="match status" value="1"/>
</dbReference>
<evidence type="ECO:0000256" key="7">
    <source>
        <dbReference type="ARBA" id="ARBA00035257"/>
    </source>
</evidence>
<evidence type="ECO:0000256" key="5">
    <source>
        <dbReference type="ARBA" id="ARBA00023274"/>
    </source>
</evidence>
<dbReference type="InterPro" id="IPR018280">
    <property type="entry name" value="Ribosomal_uS3_CS"/>
</dbReference>
<dbReference type="InterPro" id="IPR001351">
    <property type="entry name" value="Ribosomal_uS3_C"/>
</dbReference>
<keyword evidence="4 8" id="KW-0689">Ribosomal protein</keyword>
<dbReference type="PANTHER" id="PTHR11760:SF19">
    <property type="entry name" value="SMALL RIBOSOMAL SUBUNIT PROTEIN US3C"/>
    <property type="match status" value="1"/>
</dbReference>
<sequence>MTHIVHPYAHRLVILRDWKSRWFGVQGSYQKFLKGDVLVREFLFKKLRGFYIADIHMERHQQSMRIVIKTSRAGMLIGRSGEGVTRLKGLVTSFMKKNRIVMPDMLNIDIEEVKHPESNAALVAYMVAEGLEKRMPFRRILKQMVEKVMANRDVNGVKIAISGRLGGAEMGRKENQKRGTIPLQTFRADIDFARERAHLPYGDIGVKVWIYKSEKFDK</sequence>
<dbReference type="HAMAP" id="MF_01309_B">
    <property type="entry name" value="Ribosomal_uS3_B"/>
    <property type="match status" value="1"/>
</dbReference>
<gene>
    <name evidence="8" type="primary">rpsC</name>
    <name evidence="11" type="ORF">COW88_00815</name>
</gene>
<dbReference type="InterPro" id="IPR009019">
    <property type="entry name" value="KH_sf_prok-type"/>
</dbReference>
<dbReference type="Gene3D" id="3.30.300.20">
    <property type="match status" value="1"/>
</dbReference>
<keyword evidence="5 8" id="KW-0687">Ribonucleoprotein</keyword>
<dbReference type="PROSITE" id="PS00548">
    <property type="entry name" value="RIBOSOMAL_S3"/>
    <property type="match status" value="1"/>
</dbReference>
<comment type="caution">
    <text evidence="11">The sequence shown here is derived from an EMBL/GenBank/DDBJ whole genome shotgun (WGS) entry which is preliminary data.</text>
</comment>
<accession>A0A2H0CV83</accession>
<dbReference type="FunFam" id="3.30.300.20:FF:000001">
    <property type="entry name" value="30S ribosomal protein S3"/>
    <property type="match status" value="1"/>
</dbReference>
<dbReference type="InterPro" id="IPR057258">
    <property type="entry name" value="Ribosomal_uS3"/>
</dbReference>
<protein>
    <recommendedName>
        <fullName evidence="7 8">Small ribosomal subunit protein uS3</fullName>
    </recommendedName>
</protein>
<reference evidence="11 12" key="1">
    <citation type="submission" date="2017-09" db="EMBL/GenBank/DDBJ databases">
        <title>Depth-based differentiation of microbial function through sediment-hosted aquifers and enrichment of novel symbionts in the deep terrestrial subsurface.</title>
        <authorList>
            <person name="Probst A.J."/>
            <person name="Ladd B."/>
            <person name="Jarett J.K."/>
            <person name="Geller-Mcgrath D.E."/>
            <person name="Sieber C.M."/>
            <person name="Emerson J.B."/>
            <person name="Anantharaman K."/>
            <person name="Thomas B.C."/>
            <person name="Malmstrom R."/>
            <person name="Stieglmeier M."/>
            <person name="Klingl A."/>
            <person name="Woyke T."/>
            <person name="Ryan C.M."/>
            <person name="Banfield J.F."/>
        </authorList>
    </citation>
    <scope>NUCLEOTIDE SEQUENCE [LARGE SCALE GENOMIC DNA]</scope>
    <source>
        <strain evidence="11">CG22_combo_CG10-13_8_21_14_all_47_15</strain>
    </source>
</reference>
<dbReference type="GO" id="GO:0003735">
    <property type="term" value="F:structural constituent of ribosome"/>
    <property type="evidence" value="ECO:0007669"/>
    <property type="project" value="InterPro"/>
</dbReference>
<dbReference type="GO" id="GO:0019843">
    <property type="term" value="F:rRNA binding"/>
    <property type="evidence" value="ECO:0007669"/>
    <property type="project" value="UniProtKB-UniRule"/>
</dbReference>
<comment type="function">
    <text evidence="6 8">Binds the lower part of the 30S subunit head. Binds mRNA in the 70S ribosome, positioning it for translation.</text>
</comment>
<keyword evidence="3 8" id="KW-0694">RNA-binding</keyword>
<dbReference type="GO" id="GO:0006412">
    <property type="term" value="P:translation"/>
    <property type="evidence" value="ECO:0007669"/>
    <property type="project" value="UniProtKB-UniRule"/>
</dbReference>
<name>A0A2H0CV83_9BACT</name>
<dbReference type="InterPro" id="IPR004044">
    <property type="entry name" value="KH_dom_type_2"/>
</dbReference>
<dbReference type="Gene3D" id="3.30.1140.32">
    <property type="entry name" value="Ribosomal protein S3, C-terminal domain"/>
    <property type="match status" value="1"/>
</dbReference>
<feature type="domain" description="KH type-2" evidence="10">
    <location>
        <begin position="39"/>
        <end position="114"/>
    </location>
</feature>
<evidence type="ECO:0000256" key="2">
    <source>
        <dbReference type="ARBA" id="ARBA00022730"/>
    </source>
</evidence>
<dbReference type="Proteomes" id="UP000230638">
    <property type="component" value="Unassembled WGS sequence"/>
</dbReference>
<dbReference type="NCBIfam" id="TIGR01009">
    <property type="entry name" value="rpsC_bact"/>
    <property type="match status" value="1"/>
</dbReference>
<dbReference type="CDD" id="cd02412">
    <property type="entry name" value="KH-II_30S_S3"/>
    <property type="match status" value="1"/>
</dbReference>
<evidence type="ECO:0000256" key="6">
    <source>
        <dbReference type="ARBA" id="ARBA00024998"/>
    </source>
</evidence>
<keyword evidence="2 8" id="KW-0699">rRNA-binding</keyword>
<dbReference type="GO" id="GO:0022627">
    <property type="term" value="C:cytosolic small ribosomal subunit"/>
    <property type="evidence" value="ECO:0007669"/>
    <property type="project" value="TreeGrafter"/>
</dbReference>
<evidence type="ECO:0000313" key="11">
    <source>
        <dbReference type="EMBL" id="PIP73807.1"/>
    </source>
</evidence>
<dbReference type="PROSITE" id="PS50823">
    <property type="entry name" value="KH_TYPE_2"/>
    <property type="match status" value="1"/>
</dbReference>
<dbReference type="AlphaFoldDB" id="A0A2H0CV83"/>
<evidence type="ECO:0000256" key="8">
    <source>
        <dbReference type="HAMAP-Rule" id="MF_01309"/>
    </source>
</evidence>
<dbReference type="InterPro" id="IPR036419">
    <property type="entry name" value="Ribosomal_S3_C_sf"/>
</dbReference>
<evidence type="ECO:0000259" key="10">
    <source>
        <dbReference type="PROSITE" id="PS50823"/>
    </source>
</evidence>
<organism evidence="11 12">
    <name type="scientific">Candidatus Lloydbacteria bacterium CG22_combo_CG10-13_8_21_14_all_47_15</name>
    <dbReference type="NCBI Taxonomy" id="1974635"/>
    <lineage>
        <taxon>Bacteria</taxon>
        <taxon>Candidatus Lloydiibacteriota</taxon>
    </lineage>
</organism>
<evidence type="ECO:0000256" key="4">
    <source>
        <dbReference type="ARBA" id="ARBA00022980"/>
    </source>
</evidence>
<dbReference type="SUPFAM" id="SSF54814">
    <property type="entry name" value="Prokaryotic type KH domain (KH-domain type II)"/>
    <property type="match status" value="1"/>
</dbReference>